<reference evidence="21 22" key="1">
    <citation type="submission" date="2018-05" db="EMBL/GenBank/DDBJ databases">
        <title>Genome sequencing and assembly of the regulated plant pathogen Lachnellula willkommii and related sister species for the development of diagnostic species identification markers.</title>
        <authorList>
            <person name="Giroux E."/>
            <person name="Bilodeau G."/>
        </authorList>
    </citation>
    <scope>NUCLEOTIDE SEQUENCE [LARGE SCALE GENOMIC DNA]</scope>
    <source>
        <strain evidence="21 22">CBS 268.59</strain>
    </source>
</reference>
<dbReference type="EMBL" id="QGMK01001710">
    <property type="protein sequence ID" value="TVY65545.1"/>
    <property type="molecule type" value="Genomic_DNA"/>
</dbReference>
<dbReference type="AlphaFoldDB" id="A0A8T9C2E8"/>
<feature type="transmembrane region" description="Helical" evidence="19">
    <location>
        <begin position="53"/>
        <end position="76"/>
    </location>
</feature>
<comment type="subunit">
    <text evidence="18">Homodimer. Interacts with lysosomal protein GLMP (via lumenal domain); the interaction starts while both proteins are still in the endoplasmic reticulum and is required for stabilization of MFSD1 in lysosomes but has no direct effect on its targeting to lysosomes or transporter activity.</text>
</comment>
<comment type="catalytic activity">
    <reaction evidence="12">
        <text>L-histidyl-L-alpha-amino acid(out) = L-histidyl-L-alpha-amino acid(in)</text>
        <dbReference type="Rhea" id="RHEA:79379"/>
        <dbReference type="ChEBI" id="CHEBI:229964"/>
    </reaction>
</comment>
<keyword evidence="19" id="KW-1133">Transmembrane helix</keyword>
<evidence type="ECO:0000256" key="12">
    <source>
        <dbReference type="ARBA" id="ARBA00044912"/>
    </source>
</evidence>
<feature type="transmembrane region" description="Helical" evidence="19">
    <location>
        <begin position="121"/>
        <end position="142"/>
    </location>
</feature>
<dbReference type="Gene3D" id="1.20.1250.20">
    <property type="entry name" value="MFS general substrate transporter like domains"/>
    <property type="match status" value="2"/>
</dbReference>
<feature type="transmembrane region" description="Helical" evidence="19">
    <location>
        <begin position="397"/>
        <end position="416"/>
    </location>
</feature>
<evidence type="ECO:0000256" key="4">
    <source>
        <dbReference type="ARBA" id="ARBA00044881"/>
    </source>
</evidence>
<dbReference type="GO" id="GO:0022857">
    <property type="term" value="F:transmembrane transporter activity"/>
    <property type="evidence" value="ECO:0007669"/>
    <property type="project" value="InterPro"/>
</dbReference>
<dbReference type="PANTHER" id="PTHR23512:SF12">
    <property type="entry name" value="TRANSPORTER, PUTATIVE (AFU_ORTHOLOGUE AFUA_4G00260)-RELATED"/>
    <property type="match status" value="1"/>
</dbReference>
<dbReference type="InterPro" id="IPR020846">
    <property type="entry name" value="MFS_dom"/>
</dbReference>
<comment type="caution">
    <text evidence="21">The sequence shown here is derived from an EMBL/GenBank/DDBJ whole genome shotgun (WGS) entry which is preliminary data.</text>
</comment>
<organism evidence="21 22">
    <name type="scientific">Lachnellula suecica</name>
    <dbReference type="NCBI Taxonomy" id="602035"/>
    <lineage>
        <taxon>Eukaryota</taxon>
        <taxon>Fungi</taxon>
        <taxon>Dikarya</taxon>
        <taxon>Ascomycota</taxon>
        <taxon>Pezizomycotina</taxon>
        <taxon>Leotiomycetes</taxon>
        <taxon>Helotiales</taxon>
        <taxon>Lachnaceae</taxon>
        <taxon>Lachnellula</taxon>
    </lineage>
</organism>
<evidence type="ECO:0000256" key="6">
    <source>
        <dbReference type="ARBA" id="ARBA00044891"/>
    </source>
</evidence>
<comment type="catalytic activity">
    <reaction evidence="3">
        <text>L-histidyl-glycine(out) = L-histidyl-glycine(in)</text>
        <dbReference type="Rhea" id="RHEA:79395"/>
        <dbReference type="ChEBI" id="CHEBI:229957"/>
    </reaction>
</comment>
<dbReference type="SUPFAM" id="SSF103473">
    <property type="entry name" value="MFS general substrate transporter"/>
    <property type="match status" value="1"/>
</dbReference>
<feature type="transmembrane region" description="Helical" evidence="19">
    <location>
        <begin position="312"/>
        <end position="333"/>
    </location>
</feature>
<comment type="catalytic activity">
    <reaction evidence="4">
        <text>L-alpha-aminoacyl-L-arginine(out) = L-alpha-aminoacyl-L-arginine(in)</text>
        <dbReference type="Rhea" id="RHEA:79367"/>
        <dbReference type="ChEBI" id="CHEBI:229968"/>
    </reaction>
</comment>
<accession>A0A8T9C2E8</accession>
<comment type="catalytic activity">
    <reaction evidence="6">
        <text>L-lysyl-L-alpha-amino acid(out) = L-lysyl-L-alpha-amino acid(in)</text>
        <dbReference type="Rhea" id="RHEA:79387"/>
        <dbReference type="ChEBI" id="CHEBI:229965"/>
    </reaction>
</comment>
<comment type="catalytic activity">
    <reaction evidence="10">
        <text>L-lysyl-L-lysine(out) = L-lysyl-L-lysine(in)</text>
        <dbReference type="Rhea" id="RHEA:79403"/>
        <dbReference type="ChEBI" id="CHEBI:229956"/>
    </reaction>
</comment>
<dbReference type="PROSITE" id="PS50850">
    <property type="entry name" value="MFS"/>
    <property type="match status" value="1"/>
</dbReference>
<evidence type="ECO:0000256" key="9">
    <source>
        <dbReference type="ARBA" id="ARBA00044899"/>
    </source>
</evidence>
<dbReference type="PANTHER" id="PTHR23512">
    <property type="entry name" value="MAJOR FACILITATOR SUPERFAMILY DOMAIN-CONTAINING PROTEIN 1"/>
    <property type="match status" value="1"/>
</dbReference>
<comment type="catalytic activity">
    <reaction evidence="7">
        <text>L-alpha-aminoacyl-L-lysine(out) = L-alpha-aminoacyl-L-lysine(in)</text>
        <dbReference type="Rhea" id="RHEA:79383"/>
        <dbReference type="ChEBI" id="CHEBI:229966"/>
    </reaction>
</comment>
<dbReference type="OrthoDB" id="424834at2759"/>
<dbReference type="InterPro" id="IPR052187">
    <property type="entry name" value="MFSD1"/>
</dbReference>
<evidence type="ECO:0000256" key="18">
    <source>
        <dbReference type="ARBA" id="ARBA00046376"/>
    </source>
</evidence>
<comment type="catalytic activity">
    <reaction evidence="5">
        <text>L-alpha-aminoacyl-L-histidine(out) = L-alpha-aminoacyl-L-histidine(in)</text>
        <dbReference type="Rhea" id="RHEA:79375"/>
        <dbReference type="ChEBI" id="CHEBI:229967"/>
    </reaction>
</comment>
<protein>
    <recommendedName>
        <fullName evidence="15">Lysosomal dipeptide transporter MFSD1</fullName>
    </recommendedName>
    <alternativeName>
        <fullName evidence="16">Major facilitator superfamily domain-containing protein 1</fullName>
    </alternativeName>
</protein>
<comment type="catalytic activity">
    <reaction evidence="9">
        <text>L-arginyl-L-alpha-amino acid(out) = L-arginyl-L-alpha-amino acid(in)</text>
        <dbReference type="Rhea" id="RHEA:79371"/>
        <dbReference type="ChEBI" id="CHEBI:84315"/>
    </reaction>
</comment>
<dbReference type="InterPro" id="IPR036259">
    <property type="entry name" value="MFS_trans_sf"/>
</dbReference>
<name>A0A8T9C2E8_9HELO</name>
<comment type="function">
    <text evidence="17">Lysosomal dipeptide uniporter that selectively exports lysine, arginine or histidine-containing dipeptides with a net positive charge from the lysosome lumen into the cytosol. Could play a role in a specific type of protein O-glycosylation indirectly regulating macrophages migration and tissue invasion. Also essential for liver homeostasis.</text>
</comment>
<evidence type="ECO:0000256" key="15">
    <source>
        <dbReference type="ARBA" id="ARBA00044985"/>
    </source>
</evidence>
<comment type="catalytic activity">
    <reaction evidence="8">
        <text>L-aspartyl-L-lysine(out) = L-aspartyl-L-lysine(in)</text>
        <dbReference type="Rhea" id="RHEA:79411"/>
        <dbReference type="ChEBI" id="CHEBI:229953"/>
    </reaction>
</comment>
<dbReference type="Proteomes" id="UP000469558">
    <property type="component" value="Unassembled WGS sequence"/>
</dbReference>
<evidence type="ECO:0000256" key="10">
    <source>
        <dbReference type="ARBA" id="ARBA00044900"/>
    </source>
</evidence>
<evidence type="ECO:0000256" key="16">
    <source>
        <dbReference type="ARBA" id="ARBA00045018"/>
    </source>
</evidence>
<feature type="transmembrane region" description="Helical" evidence="19">
    <location>
        <begin position="340"/>
        <end position="359"/>
    </location>
</feature>
<evidence type="ECO:0000256" key="8">
    <source>
        <dbReference type="ARBA" id="ARBA00044898"/>
    </source>
</evidence>
<feature type="domain" description="Major facilitator superfamily (MFS) profile" evidence="20">
    <location>
        <begin position="55"/>
        <end position="459"/>
    </location>
</feature>
<sequence length="526" mass="57225">MADLTPPDVRIDDSSSTDTNTKHEMLVIDFAIQDPSPESQTPKVVPVPLKWKLASILMVSAIGFGSNWSSGITGAMKTTIKKEMKINNTQFALLEASEDFMVTALMLVSGLVTDRIGGAGAILYGNLIFTIGSILVASATTVRNYRFMVGGRVIQALGDIATQVAQYKIFSSWFPPNHGFASTLGLELGIGKIGAFAGKASANIIAQNTGNFSNVFWVAVGMNVFTNLMTLGFWFFTRYANKKFMGTADPATGEALTEKNKKFEWTKVVELPWVFWAVMAFSLFETSTAIVFTQNATELAEIRLGVSAIDAGWYTSVTQYGGFFIVPLLGVLIDLWGNRISILLICGTGVFIAMALVNWTSTTAGTSASLGVYAVAFCFGPTAIIDSIRTSMWHQSVFGSAYAIKITMNNAMNIIVRVITGRIQDADNNSYEHVTIVYVFLAACSVGVSLALVLLSFLSIDLRRLQWTRNQRVKNGDIINERNEKFHNENGARNRAISKGCFGALVMLVLGSWVAYFWGVGTGNNS</sequence>
<feature type="transmembrane region" description="Helical" evidence="19">
    <location>
        <begin position="271"/>
        <end position="292"/>
    </location>
</feature>
<comment type="catalytic activity">
    <reaction evidence="2">
        <text>L-lysyl-L-alanine(out) = L-lysyl-L-alanine(in)</text>
        <dbReference type="Rhea" id="RHEA:79399"/>
        <dbReference type="ChEBI" id="CHEBI:229954"/>
    </reaction>
</comment>
<evidence type="ECO:0000256" key="19">
    <source>
        <dbReference type="SAM" id="Phobius"/>
    </source>
</evidence>
<evidence type="ECO:0000313" key="22">
    <source>
        <dbReference type="Proteomes" id="UP000469558"/>
    </source>
</evidence>
<proteinExistence type="predicted"/>
<evidence type="ECO:0000256" key="5">
    <source>
        <dbReference type="ARBA" id="ARBA00044884"/>
    </source>
</evidence>
<feature type="transmembrane region" description="Helical" evidence="19">
    <location>
        <begin position="215"/>
        <end position="236"/>
    </location>
</feature>
<evidence type="ECO:0000256" key="13">
    <source>
        <dbReference type="ARBA" id="ARBA00044919"/>
    </source>
</evidence>
<feature type="transmembrane region" description="Helical" evidence="19">
    <location>
        <begin position="365"/>
        <end position="385"/>
    </location>
</feature>
<keyword evidence="22" id="KW-1185">Reference proteome</keyword>
<evidence type="ECO:0000256" key="17">
    <source>
        <dbReference type="ARBA" id="ARBA00045709"/>
    </source>
</evidence>
<keyword evidence="19" id="KW-0472">Membrane</keyword>
<comment type="catalytic activity">
    <reaction evidence="14">
        <text>L-lysyl-glycine(out) = L-lysyl-glycine(in)</text>
        <dbReference type="Rhea" id="RHEA:79407"/>
        <dbReference type="ChEBI" id="CHEBI:191202"/>
    </reaction>
</comment>
<evidence type="ECO:0000259" key="20">
    <source>
        <dbReference type="PROSITE" id="PS50850"/>
    </source>
</evidence>
<dbReference type="InterPro" id="IPR011701">
    <property type="entry name" value="MFS"/>
</dbReference>
<evidence type="ECO:0000256" key="3">
    <source>
        <dbReference type="ARBA" id="ARBA00044878"/>
    </source>
</evidence>
<evidence type="ECO:0000313" key="21">
    <source>
        <dbReference type="EMBL" id="TVY65545.1"/>
    </source>
</evidence>
<gene>
    <name evidence="21" type="primary">Mfsd1</name>
    <name evidence="21" type="ORF">LSUE1_G007177</name>
</gene>
<evidence type="ECO:0000256" key="11">
    <source>
        <dbReference type="ARBA" id="ARBA00044903"/>
    </source>
</evidence>
<evidence type="ECO:0000256" key="14">
    <source>
        <dbReference type="ARBA" id="ARBA00044924"/>
    </source>
</evidence>
<comment type="catalytic activity">
    <reaction evidence="11">
        <text>L-arginyl-glycine(out) = L-arginyl-glycine(in)</text>
        <dbReference type="Rhea" id="RHEA:79391"/>
        <dbReference type="ChEBI" id="CHEBI:229955"/>
    </reaction>
</comment>
<comment type="catalytic activity">
    <reaction evidence="13">
        <text>L-alanyl-L-lysine(out) = L-alanyl-L-lysine(in)</text>
        <dbReference type="Rhea" id="RHEA:79415"/>
        <dbReference type="ChEBI" id="CHEBI:192470"/>
    </reaction>
</comment>
<evidence type="ECO:0000256" key="1">
    <source>
        <dbReference type="ARBA" id="ARBA00004141"/>
    </source>
</evidence>
<dbReference type="Pfam" id="PF07690">
    <property type="entry name" value="MFS_1"/>
    <property type="match status" value="1"/>
</dbReference>
<feature type="transmembrane region" description="Helical" evidence="19">
    <location>
        <begin position="436"/>
        <end position="460"/>
    </location>
</feature>
<keyword evidence="19" id="KW-0812">Transmembrane</keyword>
<evidence type="ECO:0000256" key="2">
    <source>
        <dbReference type="ARBA" id="ARBA00044876"/>
    </source>
</evidence>
<dbReference type="GO" id="GO:0016020">
    <property type="term" value="C:membrane"/>
    <property type="evidence" value="ECO:0007669"/>
    <property type="project" value="UniProtKB-SubCell"/>
</dbReference>
<feature type="transmembrane region" description="Helical" evidence="19">
    <location>
        <begin position="500"/>
        <end position="519"/>
    </location>
</feature>
<evidence type="ECO:0000256" key="7">
    <source>
        <dbReference type="ARBA" id="ARBA00044893"/>
    </source>
</evidence>
<comment type="subcellular location">
    <subcellularLocation>
        <location evidence="1">Membrane</location>
        <topology evidence="1">Multi-pass membrane protein</topology>
    </subcellularLocation>
</comment>